<dbReference type="InterPro" id="IPR036388">
    <property type="entry name" value="WH-like_DNA-bd_sf"/>
</dbReference>
<dbReference type="InterPro" id="IPR051797">
    <property type="entry name" value="TrmB-like"/>
</dbReference>
<evidence type="ECO:0000313" key="2">
    <source>
        <dbReference type="EMBL" id="AEF96085.1"/>
    </source>
</evidence>
<dbReference type="PANTHER" id="PTHR34293">
    <property type="entry name" value="HTH-TYPE TRANSCRIPTIONAL REGULATOR TRMBL2"/>
    <property type="match status" value="1"/>
</dbReference>
<accession>F6BC04</accession>
<feature type="domain" description="Transcription regulator TrmB N-terminal" evidence="1">
    <location>
        <begin position="24"/>
        <end position="94"/>
    </location>
</feature>
<keyword evidence="3" id="KW-1185">Reference proteome</keyword>
<dbReference type="Gene3D" id="1.10.10.10">
    <property type="entry name" value="Winged helix-like DNA-binding domain superfamily/Winged helix DNA-binding domain"/>
    <property type="match status" value="1"/>
</dbReference>
<dbReference type="SUPFAM" id="SSF46785">
    <property type="entry name" value="Winged helix' DNA-binding domain"/>
    <property type="match status" value="1"/>
</dbReference>
<dbReference type="GeneID" id="10643368"/>
<dbReference type="InterPro" id="IPR036390">
    <property type="entry name" value="WH_DNA-bd_sf"/>
</dbReference>
<name>F6BC04_METIK</name>
<dbReference type="Proteomes" id="UP000009227">
    <property type="component" value="Chromosome"/>
</dbReference>
<dbReference type="KEGG" id="mig:Metig_0530"/>
<gene>
    <name evidence="2" type="ordered locus">Metig_0530</name>
</gene>
<reference evidence="2 3" key="1">
    <citation type="submission" date="2011-05" db="EMBL/GenBank/DDBJ databases">
        <title>Complete sequence of Methanotorris igneus Kol 5.</title>
        <authorList>
            <consortium name="US DOE Joint Genome Institute"/>
            <person name="Lucas S."/>
            <person name="Han J."/>
            <person name="Lapidus A."/>
            <person name="Cheng J.-F."/>
            <person name="Goodwin L."/>
            <person name="Pitluck S."/>
            <person name="Peters L."/>
            <person name="Mikhailova N."/>
            <person name="Chertkov O."/>
            <person name="Han C."/>
            <person name="Tapia R."/>
            <person name="Land M."/>
            <person name="Hauser L."/>
            <person name="Kyrpides N."/>
            <person name="Ivanova N."/>
            <person name="Pagani I."/>
            <person name="Sieprawska-Lupa M."/>
            <person name="Whitman W."/>
            <person name="Woyke T."/>
        </authorList>
    </citation>
    <scope>NUCLEOTIDE SEQUENCE [LARGE SCALE GENOMIC DNA]</scope>
    <source>
        <strain evidence="3">DSM 5666 / JCM 11834 / Kol 5</strain>
    </source>
</reference>
<organism evidence="3">
    <name type="scientific">Methanotorris igneus (strain DSM 5666 / JCM 11834 / Kol 5)</name>
    <dbReference type="NCBI Taxonomy" id="880724"/>
    <lineage>
        <taxon>Archaea</taxon>
        <taxon>Methanobacteriati</taxon>
        <taxon>Methanobacteriota</taxon>
        <taxon>Methanomada group</taxon>
        <taxon>Methanococci</taxon>
        <taxon>Methanococcales</taxon>
        <taxon>Methanocaldococcaceae</taxon>
        <taxon>Methanotorris</taxon>
    </lineage>
</organism>
<dbReference type="OrthoDB" id="51378at2157"/>
<evidence type="ECO:0000259" key="1">
    <source>
        <dbReference type="Pfam" id="PF01978"/>
    </source>
</evidence>
<dbReference type="HOGENOM" id="CLU_140786_1_0_2"/>
<protein>
    <submittedName>
        <fullName evidence="2">Transcriptional regulator, TrmB</fullName>
    </submittedName>
</protein>
<dbReference type="RefSeq" id="WP_013798693.1">
    <property type="nucleotide sequence ID" value="NC_015562.1"/>
</dbReference>
<proteinExistence type="predicted"/>
<sequence length="130" mass="15180">MGNKLILKTPCTTFTLENLMCCTFGLKVFDVVVYFEILKNGPSRINKIAEKLNRDRSTVQRAVQNLMNVGLVKRKQVNIKEGGYFYIYEALPFEEVKRIIKETVTQWCESVKQWIDEIEVEDVINEELKN</sequence>
<dbReference type="AlphaFoldDB" id="F6BC04"/>
<dbReference type="EMBL" id="CP002737">
    <property type="protein sequence ID" value="AEF96085.1"/>
    <property type="molecule type" value="Genomic_DNA"/>
</dbReference>
<dbReference type="Pfam" id="PF01978">
    <property type="entry name" value="TrmB"/>
    <property type="match status" value="1"/>
</dbReference>
<evidence type="ECO:0000313" key="3">
    <source>
        <dbReference type="Proteomes" id="UP000009227"/>
    </source>
</evidence>
<dbReference type="PANTHER" id="PTHR34293:SF1">
    <property type="entry name" value="HTH-TYPE TRANSCRIPTIONAL REGULATOR TRMBL2"/>
    <property type="match status" value="1"/>
</dbReference>
<dbReference type="STRING" id="880724.Metig_0530"/>
<dbReference type="InterPro" id="IPR002831">
    <property type="entry name" value="Tscrpt_reg_TrmB_N"/>
</dbReference>